<comment type="caution">
    <text evidence="1">The sequence shown here is derived from an EMBL/GenBank/DDBJ whole genome shotgun (WGS) entry which is preliminary data.</text>
</comment>
<dbReference type="EMBL" id="JAUUCC010000034">
    <property type="protein sequence ID" value="MEE2051823.1"/>
    <property type="molecule type" value="Genomic_DNA"/>
</dbReference>
<name>A0ABU7KRA9_9ACTN</name>
<accession>A0ABU7KRA9</accession>
<reference evidence="1 2" key="1">
    <citation type="submission" date="2023-07" db="EMBL/GenBank/DDBJ databases">
        <authorList>
            <person name="Girao M."/>
            <person name="Carvalho M.F."/>
        </authorList>
    </citation>
    <scope>NUCLEOTIDE SEQUENCE [LARGE SCALE GENOMIC DNA]</scope>
    <source>
        <strain evidence="1 2">66/93</strain>
    </source>
</reference>
<proteinExistence type="predicted"/>
<organism evidence="1 2">
    <name type="scientific">Nocardiopsis tropica</name>
    <dbReference type="NCBI Taxonomy" id="109330"/>
    <lineage>
        <taxon>Bacteria</taxon>
        <taxon>Bacillati</taxon>
        <taxon>Actinomycetota</taxon>
        <taxon>Actinomycetes</taxon>
        <taxon>Streptosporangiales</taxon>
        <taxon>Nocardiopsidaceae</taxon>
        <taxon>Nocardiopsis</taxon>
    </lineage>
</organism>
<evidence type="ECO:0000313" key="2">
    <source>
        <dbReference type="Proteomes" id="UP001348641"/>
    </source>
</evidence>
<protein>
    <submittedName>
        <fullName evidence="1">Uncharacterized protein</fullName>
    </submittedName>
</protein>
<dbReference type="Proteomes" id="UP001348641">
    <property type="component" value="Unassembled WGS sequence"/>
</dbReference>
<sequence>MGQYRRVGAGQDPYLSLEHIRDELAAEAEDYPAAMEVLGAALAAMKRAGTPVGVTAALARAEGAVEAGGRWGDGYDHVLTVTAVGEEYHHYPRTPDSDQAPDPARPLTLAEVADDIDPADDEFAALLQVLRALDAAGHALAVEAIAPVYWKAEAIVRTRAGARLTIAVGD</sequence>
<dbReference type="RefSeq" id="WP_330158887.1">
    <property type="nucleotide sequence ID" value="NZ_BAAAJA010000022.1"/>
</dbReference>
<evidence type="ECO:0000313" key="1">
    <source>
        <dbReference type="EMBL" id="MEE2051823.1"/>
    </source>
</evidence>
<gene>
    <name evidence="1" type="ORF">Q8A49_15080</name>
</gene>